<dbReference type="PANTHER" id="PTHR30595">
    <property type="entry name" value="GLPR-RELATED TRANSCRIPTIONAL REPRESSOR"/>
    <property type="match status" value="1"/>
</dbReference>
<evidence type="ECO:0000313" key="2">
    <source>
        <dbReference type="Proteomes" id="UP000525298"/>
    </source>
</evidence>
<sequence length="160" mass="18387">MIFNNRIEVLSPGRLPGYVTVENILDARYSRNSKIVRTLNRYKEAPNKDLGEGLNTTFQKMKEWGLKDPEIFEDKNYVKVVLPHIPLAAPTEAILEFLKTNERITNFQARDITGIKSENLVKIEFYKLRDAGLLEMVPGLKGPKSAWQLTNRGKKEINKQ</sequence>
<name>A0A7W0CCI0_9BACT</name>
<dbReference type="Pfam" id="PF13749">
    <property type="entry name" value="HATPase_c_4"/>
    <property type="match status" value="1"/>
</dbReference>
<reference evidence="1 2" key="1">
    <citation type="submission" date="2020-07" db="EMBL/GenBank/DDBJ databases">
        <title>Genomic Encyclopedia of Type Strains, Phase IV (KMG-IV): sequencing the most valuable type-strain genomes for metagenomic binning, comparative biology and taxonomic classification.</title>
        <authorList>
            <person name="Goeker M."/>
        </authorList>
    </citation>
    <scope>NUCLEOTIDE SEQUENCE [LARGE SCALE GENOMIC DNA]</scope>
    <source>
        <strain evidence="1 2">DSM 17721</strain>
    </source>
</reference>
<organism evidence="1 2">
    <name type="scientific">Desulfosalsimonas propionicica</name>
    <dbReference type="NCBI Taxonomy" id="332175"/>
    <lineage>
        <taxon>Bacteria</taxon>
        <taxon>Pseudomonadati</taxon>
        <taxon>Thermodesulfobacteriota</taxon>
        <taxon>Desulfobacteria</taxon>
        <taxon>Desulfobacterales</taxon>
        <taxon>Desulfosalsimonadaceae</taxon>
        <taxon>Desulfosalsimonas</taxon>
    </lineage>
</organism>
<dbReference type="Gene3D" id="3.30.565.60">
    <property type="match status" value="1"/>
</dbReference>
<dbReference type="AlphaFoldDB" id="A0A7W0CCI0"/>
<keyword evidence="2" id="KW-1185">Reference proteome</keyword>
<dbReference type="PANTHER" id="PTHR30595:SF6">
    <property type="entry name" value="SCHLAFEN ALBA-2 DOMAIN-CONTAINING PROTEIN"/>
    <property type="match status" value="1"/>
</dbReference>
<dbReference type="EMBL" id="JACDUS010000020">
    <property type="protein sequence ID" value="MBA2883216.1"/>
    <property type="molecule type" value="Genomic_DNA"/>
</dbReference>
<comment type="caution">
    <text evidence="1">The sequence shown here is derived from an EMBL/GenBank/DDBJ whole genome shotgun (WGS) entry which is preliminary data.</text>
</comment>
<accession>A0A7W0CCI0</accession>
<proteinExistence type="predicted"/>
<protein>
    <submittedName>
        <fullName evidence="1">Putative HTH transcriptional regulator</fullName>
    </submittedName>
</protein>
<dbReference type="RefSeq" id="WP_232364832.1">
    <property type="nucleotide sequence ID" value="NZ_JACDUS010000020.1"/>
</dbReference>
<dbReference type="InterPro" id="IPR038475">
    <property type="entry name" value="RecG_C_sf"/>
</dbReference>
<gene>
    <name evidence="1" type="ORF">HNR65_003578</name>
</gene>
<evidence type="ECO:0000313" key="1">
    <source>
        <dbReference type="EMBL" id="MBA2883216.1"/>
    </source>
</evidence>
<dbReference type="Proteomes" id="UP000525298">
    <property type="component" value="Unassembled WGS sequence"/>
</dbReference>